<proteinExistence type="predicted"/>
<organism evidence="2 3">
    <name type="scientific">Oceanobacillus piezotolerans</name>
    <dbReference type="NCBI Taxonomy" id="2448030"/>
    <lineage>
        <taxon>Bacteria</taxon>
        <taxon>Bacillati</taxon>
        <taxon>Bacillota</taxon>
        <taxon>Bacilli</taxon>
        <taxon>Bacillales</taxon>
        <taxon>Bacillaceae</taxon>
        <taxon>Oceanobacillus</taxon>
    </lineage>
</organism>
<keyword evidence="3" id="KW-1185">Reference proteome</keyword>
<feature type="transmembrane region" description="Helical" evidence="1">
    <location>
        <begin position="71"/>
        <end position="92"/>
    </location>
</feature>
<dbReference type="EMBL" id="RCHR01000001">
    <property type="protein sequence ID" value="RLL48457.1"/>
    <property type="molecule type" value="Genomic_DNA"/>
</dbReference>
<comment type="caution">
    <text evidence="2">The sequence shown here is derived from an EMBL/GenBank/DDBJ whole genome shotgun (WGS) entry which is preliminary data.</text>
</comment>
<dbReference type="Proteomes" id="UP000270219">
    <property type="component" value="Unassembled WGS sequence"/>
</dbReference>
<feature type="transmembrane region" description="Helical" evidence="1">
    <location>
        <begin position="99"/>
        <end position="120"/>
    </location>
</feature>
<dbReference type="OrthoDB" id="2721142at2"/>
<keyword evidence="1" id="KW-1133">Transmembrane helix</keyword>
<evidence type="ECO:0000313" key="3">
    <source>
        <dbReference type="Proteomes" id="UP000270219"/>
    </source>
</evidence>
<dbReference type="RefSeq" id="WP_121521611.1">
    <property type="nucleotide sequence ID" value="NZ_RCHR01000001.1"/>
</dbReference>
<dbReference type="Pfam" id="PF14154">
    <property type="entry name" value="DUF4306"/>
    <property type="match status" value="1"/>
</dbReference>
<dbReference type="InterPro" id="IPR025440">
    <property type="entry name" value="DUF4306"/>
</dbReference>
<evidence type="ECO:0000313" key="2">
    <source>
        <dbReference type="EMBL" id="RLL48457.1"/>
    </source>
</evidence>
<keyword evidence="1" id="KW-0812">Transmembrane</keyword>
<sequence>MIIYWVQVGFAIFVFLFSTVAAWFEGSGILQDIFSWDHTTPFSQLLNGEVTKASDIVILDYFVFAAKYLPLFPILMTLSSLHLLILFGYFLFKNTKKFIIFLGVIGSMLIFLSIFFINYHTIGGKSFLYTFLVSGLLCIIITWIIKKYDTLT</sequence>
<feature type="transmembrane region" description="Helical" evidence="1">
    <location>
        <begin position="126"/>
        <end position="145"/>
    </location>
</feature>
<reference evidence="2 3" key="1">
    <citation type="submission" date="2018-10" db="EMBL/GenBank/DDBJ databases">
        <title>Oceanobacillus sp. YLB-02 draft genome.</title>
        <authorList>
            <person name="Yu L."/>
        </authorList>
    </citation>
    <scope>NUCLEOTIDE SEQUENCE [LARGE SCALE GENOMIC DNA]</scope>
    <source>
        <strain evidence="2 3">YLB-02</strain>
    </source>
</reference>
<name>A0A498DUC3_9BACI</name>
<keyword evidence="1" id="KW-0472">Membrane</keyword>
<accession>A0A498DUC3</accession>
<evidence type="ECO:0000256" key="1">
    <source>
        <dbReference type="SAM" id="Phobius"/>
    </source>
</evidence>
<gene>
    <name evidence="2" type="ORF">D8M04_04130</name>
</gene>
<dbReference type="AlphaFoldDB" id="A0A498DUC3"/>
<protein>
    <submittedName>
        <fullName evidence="2">DUF4306 domain-containing protein</fullName>
    </submittedName>
</protein>